<evidence type="ECO:0000313" key="4">
    <source>
        <dbReference type="Proteomes" id="UP000663829"/>
    </source>
</evidence>
<evidence type="ECO:0000313" key="3">
    <source>
        <dbReference type="EMBL" id="CAF3929316.1"/>
    </source>
</evidence>
<dbReference type="OrthoDB" id="4033880at2759"/>
<dbReference type="SUPFAM" id="SSF48464">
    <property type="entry name" value="ENTH/VHS domain"/>
    <property type="match status" value="1"/>
</dbReference>
<dbReference type="Gene3D" id="1.25.40.90">
    <property type="match status" value="2"/>
</dbReference>
<dbReference type="GO" id="GO:0030125">
    <property type="term" value="C:clathrin vesicle coat"/>
    <property type="evidence" value="ECO:0007669"/>
    <property type="project" value="TreeGrafter"/>
</dbReference>
<accession>A0A814TWB3</accession>
<protein>
    <recommendedName>
        <fullName evidence="1">ENTH domain-containing protein</fullName>
    </recommendedName>
</protein>
<dbReference type="Pfam" id="PF01417">
    <property type="entry name" value="ENTH"/>
    <property type="match status" value="1"/>
</dbReference>
<feature type="domain" description="ENTH" evidence="1">
    <location>
        <begin position="1"/>
        <end position="114"/>
    </location>
</feature>
<dbReference type="Proteomes" id="UP000663829">
    <property type="component" value="Unassembled WGS sequence"/>
</dbReference>
<sequence length="146" mass="16894">MPYKVRELVDKVTNIVMNYTESEAKIVEATNDESWGPPDSSLMYDTSLLVLLYLLKNGNEKVVTSAREHLYDLKSLESFSYSDEQGKDQGINIRHKVKEIIEFVQDDDRLRDERRKAKINRDKYVGMSGESQSYRYGMYFLGCSTG</sequence>
<dbReference type="PANTHER" id="PTHR12276:SF45">
    <property type="entry name" value="CLATHRIN INTERACTOR 1"/>
    <property type="match status" value="1"/>
</dbReference>
<dbReference type="AlphaFoldDB" id="A0A814TWB3"/>
<evidence type="ECO:0000259" key="1">
    <source>
        <dbReference type="PROSITE" id="PS50942"/>
    </source>
</evidence>
<organism evidence="2 4">
    <name type="scientific">Didymodactylos carnosus</name>
    <dbReference type="NCBI Taxonomy" id="1234261"/>
    <lineage>
        <taxon>Eukaryota</taxon>
        <taxon>Metazoa</taxon>
        <taxon>Spiralia</taxon>
        <taxon>Gnathifera</taxon>
        <taxon>Rotifera</taxon>
        <taxon>Eurotatoria</taxon>
        <taxon>Bdelloidea</taxon>
        <taxon>Philodinida</taxon>
        <taxon>Philodinidae</taxon>
        <taxon>Didymodactylos</taxon>
    </lineage>
</organism>
<dbReference type="GO" id="GO:0030276">
    <property type="term" value="F:clathrin binding"/>
    <property type="evidence" value="ECO:0007669"/>
    <property type="project" value="TreeGrafter"/>
</dbReference>
<evidence type="ECO:0000313" key="2">
    <source>
        <dbReference type="EMBL" id="CAF1165658.1"/>
    </source>
</evidence>
<dbReference type="PANTHER" id="PTHR12276">
    <property type="entry name" value="EPSIN/ENT-RELATED"/>
    <property type="match status" value="1"/>
</dbReference>
<dbReference type="EMBL" id="CAJNOQ010007348">
    <property type="protein sequence ID" value="CAF1165658.1"/>
    <property type="molecule type" value="Genomic_DNA"/>
</dbReference>
<proteinExistence type="predicted"/>
<dbReference type="GO" id="GO:0005543">
    <property type="term" value="F:phospholipid binding"/>
    <property type="evidence" value="ECO:0007669"/>
    <property type="project" value="TreeGrafter"/>
</dbReference>
<comment type="caution">
    <text evidence="2">The sequence shown here is derived from an EMBL/GenBank/DDBJ whole genome shotgun (WGS) entry which is preliminary data.</text>
</comment>
<dbReference type="GO" id="GO:0006897">
    <property type="term" value="P:endocytosis"/>
    <property type="evidence" value="ECO:0007669"/>
    <property type="project" value="TreeGrafter"/>
</dbReference>
<dbReference type="Proteomes" id="UP000681722">
    <property type="component" value="Unassembled WGS sequence"/>
</dbReference>
<reference evidence="2" key="1">
    <citation type="submission" date="2021-02" db="EMBL/GenBank/DDBJ databases">
        <authorList>
            <person name="Nowell W R."/>
        </authorList>
    </citation>
    <scope>NUCLEOTIDE SEQUENCE</scope>
</reference>
<dbReference type="InterPro" id="IPR008942">
    <property type="entry name" value="ENTH_VHS"/>
</dbReference>
<dbReference type="SMART" id="SM00273">
    <property type="entry name" value="ENTH"/>
    <property type="match status" value="1"/>
</dbReference>
<gene>
    <name evidence="2" type="ORF">GPM918_LOCUS21913</name>
    <name evidence="3" type="ORF">SRO942_LOCUS21911</name>
</gene>
<dbReference type="GO" id="GO:0005768">
    <property type="term" value="C:endosome"/>
    <property type="evidence" value="ECO:0007669"/>
    <property type="project" value="TreeGrafter"/>
</dbReference>
<dbReference type="EMBL" id="CAJOBC010007347">
    <property type="protein sequence ID" value="CAF3929316.1"/>
    <property type="molecule type" value="Genomic_DNA"/>
</dbReference>
<dbReference type="PROSITE" id="PS50942">
    <property type="entry name" value="ENTH"/>
    <property type="match status" value="1"/>
</dbReference>
<name>A0A814TWB3_9BILA</name>
<keyword evidence="4" id="KW-1185">Reference proteome</keyword>
<dbReference type="InterPro" id="IPR013809">
    <property type="entry name" value="ENTH"/>
</dbReference>
<dbReference type="GO" id="GO:0005886">
    <property type="term" value="C:plasma membrane"/>
    <property type="evidence" value="ECO:0007669"/>
    <property type="project" value="TreeGrafter"/>
</dbReference>